<feature type="compositionally biased region" description="Basic and acidic residues" evidence="1">
    <location>
        <begin position="90"/>
        <end position="100"/>
    </location>
</feature>
<name>A0A0C3G0W1_PILCF</name>
<feature type="compositionally biased region" description="Polar residues" evidence="1">
    <location>
        <begin position="31"/>
        <end position="40"/>
    </location>
</feature>
<feature type="region of interest" description="Disordered" evidence="1">
    <location>
        <begin position="153"/>
        <end position="179"/>
    </location>
</feature>
<feature type="compositionally biased region" description="Basic residues" evidence="1">
    <location>
        <begin position="75"/>
        <end position="86"/>
    </location>
</feature>
<dbReference type="OrthoDB" id="10660034at2759"/>
<dbReference type="Proteomes" id="UP000054166">
    <property type="component" value="Unassembled WGS sequence"/>
</dbReference>
<sequence length="326" mass="37044">MAKTKKARDQRKPGTHHSKPHVSVKKAQLLKLQNLSTSSAGCRVEHSPSSSADEASSDDGLNDEQTEAKRLQEKKARKAKNQRRYYQKAVEQEKGRERSARNRLLAQQQLWLPTSDDNYDAHTPSLVPVFDPAFVETSIATVSPLEHAVLHHTSETPPPAMAPPGITSLSPPHNNNEASFLEDRGTLSLELPEIDEDVDYIDFRDWITWSAPRRIAAVRRWIIHAAHKYGPVERWGEDLRREWSAMKHRDDPTLHRWLDLATRRIKMGRSALNYLESAMEGELSLGIDEWRDLYAQSHQLACQLWGGVLGLQYRLDDMVSGLHVSS</sequence>
<keyword evidence="3" id="KW-1185">Reference proteome</keyword>
<accession>A0A0C3G0W1</accession>
<gene>
    <name evidence="2" type="ORF">PILCRDRAFT_2136</name>
</gene>
<proteinExistence type="predicted"/>
<evidence type="ECO:0000256" key="1">
    <source>
        <dbReference type="SAM" id="MobiDB-lite"/>
    </source>
</evidence>
<reference evidence="2 3" key="1">
    <citation type="submission" date="2014-04" db="EMBL/GenBank/DDBJ databases">
        <authorList>
            <consortium name="DOE Joint Genome Institute"/>
            <person name="Kuo A."/>
            <person name="Tarkka M."/>
            <person name="Buscot F."/>
            <person name="Kohler A."/>
            <person name="Nagy L.G."/>
            <person name="Floudas D."/>
            <person name="Copeland A."/>
            <person name="Barry K.W."/>
            <person name="Cichocki N."/>
            <person name="Veneault-Fourrey C."/>
            <person name="LaButti K."/>
            <person name="Lindquist E.A."/>
            <person name="Lipzen A."/>
            <person name="Lundell T."/>
            <person name="Morin E."/>
            <person name="Murat C."/>
            <person name="Sun H."/>
            <person name="Tunlid A."/>
            <person name="Henrissat B."/>
            <person name="Grigoriev I.V."/>
            <person name="Hibbett D.S."/>
            <person name="Martin F."/>
            <person name="Nordberg H.P."/>
            <person name="Cantor M.N."/>
            <person name="Hua S.X."/>
        </authorList>
    </citation>
    <scope>NUCLEOTIDE SEQUENCE [LARGE SCALE GENOMIC DNA]</scope>
    <source>
        <strain evidence="2 3">F 1598</strain>
    </source>
</reference>
<feature type="compositionally biased region" description="Acidic residues" evidence="1">
    <location>
        <begin position="55"/>
        <end position="65"/>
    </location>
</feature>
<dbReference type="EMBL" id="KN832974">
    <property type="protein sequence ID" value="KIM89860.1"/>
    <property type="molecule type" value="Genomic_DNA"/>
</dbReference>
<dbReference type="HOGENOM" id="CLU_852878_0_0_1"/>
<organism evidence="2 3">
    <name type="scientific">Piloderma croceum (strain F 1598)</name>
    <dbReference type="NCBI Taxonomy" id="765440"/>
    <lineage>
        <taxon>Eukaryota</taxon>
        <taxon>Fungi</taxon>
        <taxon>Dikarya</taxon>
        <taxon>Basidiomycota</taxon>
        <taxon>Agaricomycotina</taxon>
        <taxon>Agaricomycetes</taxon>
        <taxon>Agaricomycetidae</taxon>
        <taxon>Atheliales</taxon>
        <taxon>Atheliaceae</taxon>
        <taxon>Piloderma</taxon>
    </lineage>
</organism>
<evidence type="ECO:0000313" key="2">
    <source>
        <dbReference type="EMBL" id="KIM89860.1"/>
    </source>
</evidence>
<dbReference type="InParanoid" id="A0A0C3G0W1"/>
<feature type="compositionally biased region" description="Basic residues" evidence="1">
    <location>
        <begin position="1"/>
        <end position="24"/>
    </location>
</feature>
<dbReference type="AlphaFoldDB" id="A0A0C3G0W1"/>
<feature type="compositionally biased region" description="Polar residues" evidence="1">
    <location>
        <begin position="167"/>
        <end position="178"/>
    </location>
</feature>
<feature type="region of interest" description="Disordered" evidence="1">
    <location>
        <begin position="1"/>
        <end position="101"/>
    </location>
</feature>
<protein>
    <submittedName>
        <fullName evidence="2">Uncharacterized protein</fullName>
    </submittedName>
</protein>
<reference evidence="3" key="2">
    <citation type="submission" date="2015-01" db="EMBL/GenBank/DDBJ databases">
        <title>Evolutionary Origins and Diversification of the Mycorrhizal Mutualists.</title>
        <authorList>
            <consortium name="DOE Joint Genome Institute"/>
            <consortium name="Mycorrhizal Genomics Consortium"/>
            <person name="Kohler A."/>
            <person name="Kuo A."/>
            <person name="Nagy L.G."/>
            <person name="Floudas D."/>
            <person name="Copeland A."/>
            <person name="Barry K.W."/>
            <person name="Cichocki N."/>
            <person name="Veneault-Fourrey C."/>
            <person name="LaButti K."/>
            <person name="Lindquist E.A."/>
            <person name="Lipzen A."/>
            <person name="Lundell T."/>
            <person name="Morin E."/>
            <person name="Murat C."/>
            <person name="Riley R."/>
            <person name="Ohm R."/>
            <person name="Sun H."/>
            <person name="Tunlid A."/>
            <person name="Henrissat B."/>
            <person name="Grigoriev I.V."/>
            <person name="Hibbett D.S."/>
            <person name="Martin F."/>
        </authorList>
    </citation>
    <scope>NUCLEOTIDE SEQUENCE [LARGE SCALE GENOMIC DNA]</scope>
    <source>
        <strain evidence="3">F 1598</strain>
    </source>
</reference>
<evidence type="ECO:0000313" key="3">
    <source>
        <dbReference type="Proteomes" id="UP000054166"/>
    </source>
</evidence>